<keyword evidence="3" id="KW-0812">Transmembrane</keyword>
<dbReference type="Proteomes" id="UP001314263">
    <property type="component" value="Unassembled WGS sequence"/>
</dbReference>
<dbReference type="InterPro" id="IPR002347">
    <property type="entry name" value="SDR_fam"/>
</dbReference>
<reference evidence="4 5" key="1">
    <citation type="submission" date="2023-10" db="EMBL/GenBank/DDBJ databases">
        <authorList>
            <person name="Maclean D."/>
            <person name="Macfadyen A."/>
        </authorList>
    </citation>
    <scope>NUCLEOTIDE SEQUENCE [LARGE SCALE GENOMIC DNA]</scope>
</reference>
<feature type="transmembrane region" description="Helical" evidence="3">
    <location>
        <begin position="104"/>
        <end position="128"/>
    </location>
</feature>
<dbReference type="SUPFAM" id="SSF51735">
    <property type="entry name" value="NAD(P)-binding Rossmann-fold domains"/>
    <property type="match status" value="1"/>
</dbReference>
<protein>
    <submittedName>
        <fullName evidence="4">Uncharacterized protein</fullName>
    </submittedName>
</protein>
<dbReference type="InterPro" id="IPR036291">
    <property type="entry name" value="NAD(P)-bd_dom_sf"/>
</dbReference>
<name>A0AAV1HX06_9CHLO</name>
<evidence type="ECO:0000256" key="3">
    <source>
        <dbReference type="SAM" id="Phobius"/>
    </source>
</evidence>
<keyword evidence="3" id="KW-1133">Transmembrane helix</keyword>
<dbReference type="Gene3D" id="3.40.50.720">
    <property type="entry name" value="NAD(P)-binding Rossmann-like Domain"/>
    <property type="match status" value="1"/>
</dbReference>
<accession>A0AAV1HX06</accession>
<evidence type="ECO:0000256" key="1">
    <source>
        <dbReference type="ARBA" id="ARBA00006484"/>
    </source>
</evidence>
<dbReference type="GO" id="GO:0016491">
    <property type="term" value="F:oxidoreductase activity"/>
    <property type="evidence" value="ECO:0007669"/>
    <property type="project" value="UniProtKB-KW"/>
</dbReference>
<comment type="caution">
    <text evidence="4">The sequence shown here is derived from an EMBL/GenBank/DDBJ whole genome shotgun (WGS) entry which is preliminary data.</text>
</comment>
<keyword evidence="2" id="KW-0560">Oxidoreductase</keyword>
<evidence type="ECO:0000313" key="4">
    <source>
        <dbReference type="EMBL" id="CAK0744941.1"/>
    </source>
</evidence>
<dbReference type="EMBL" id="CAUYUE010000002">
    <property type="protein sequence ID" value="CAK0744941.1"/>
    <property type="molecule type" value="Genomic_DNA"/>
</dbReference>
<dbReference type="PANTHER" id="PTHR44169:SF6">
    <property type="entry name" value="NADPH-DEPENDENT 1-ACYLDIHYDROXYACETONE PHOSPHATE REDUCTASE"/>
    <property type="match status" value="1"/>
</dbReference>
<evidence type="ECO:0000256" key="2">
    <source>
        <dbReference type="ARBA" id="ARBA00023002"/>
    </source>
</evidence>
<keyword evidence="3" id="KW-0472">Membrane</keyword>
<organism evidence="4 5">
    <name type="scientific">Coccomyxa viridis</name>
    <dbReference type="NCBI Taxonomy" id="1274662"/>
    <lineage>
        <taxon>Eukaryota</taxon>
        <taxon>Viridiplantae</taxon>
        <taxon>Chlorophyta</taxon>
        <taxon>core chlorophytes</taxon>
        <taxon>Trebouxiophyceae</taxon>
        <taxon>Trebouxiophyceae incertae sedis</taxon>
        <taxon>Coccomyxaceae</taxon>
        <taxon>Coccomyxa</taxon>
    </lineage>
</organism>
<evidence type="ECO:0000313" key="5">
    <source>
        <dbReference type="Proteomes" id="UP001314263"/>
    </source>
</evidence>
<keyword evidence="5" id="KW-1185">Reference proteome</keyword>
<dbReference type="PRINTS" id="PR00080">
    <property type="entry name" value="SDRFAMILY"/>
</dbReference>
<dbReference type="Pfam" id="PF00106">
    <property type="entry name" value="adh_short"/>
    <property type="match status" value="1"/>
</dbReference>
<dbReference type="InterPro" id="IPR020904">
    <property type="entry name" value="Sc_DH/Rdtase_CS"/>
</dbReference>
<comment type="similarity">
    <text evidence="1">Belongs to the short-chain dehydrogenases/reductases (SDR) family.</text>
</comment>
<sequence length="141" mass="15020">MDGHCLLGLVNNAGIHVGLDALADQPVEKLRKQLEVNLVAQLIVTKAFLPQLGLDLTLKGKPGKILNMSSIYGSYTLPFSSAYSASKAGLNALSEGMRRELKPFGIGVVVIAPGALKSSCMLTLWLHIYFKHLAMLAASAS</sequence>
<proteinExistence type="inferred from homology"/>
<dbReference type="PRINTS" id="PR00081">
    <property type="entry name" value="GDHRDH"/>
</dbReference>
<dbReference type="AlphaFoldDB" id="A0AAV1HX06"/>
<dbReference type="PANTHER" id="PTHR44169">
    <property type="entry name" value="NADPH-DEPENDENT 1-ACYLDIHYDROXYACETONE PHOSPHATE REDUCTASE"/>
    <property type="match status" value="1"/>
</dbReference>
<dbReference type="PROSITE" id="PS00061">
    <property type="entry name" value="ADH_SHORT"/>
    <property type="match status" value="1"/>
</dbReference>
<gene>
    <name evidence="4" type="ORF">CVIRNUC_001585</name>
</gene>